<evidence type="ECO:0000313" key="1">
    <source>
        <dbReference type="EMBL" id="CAG5102381.1"/>
    </source>
</evidence>
<organism evidence="1 2">
    <name type="scientific">Oikopleura dioica</name>
    <name type="common">Tunicate</name>
    <dbReference type="NCBI Taxonomy" id="34765"/>
    <lineage>
        <taxon>Eukaryota</taxon>
        <taxon>Metazoa</taxon>
        <taxon>Chordata</taxon>
        <taxon>Tunicata</taxon>
        <taxon>Appendicularia</taxon>
        <taxon>Copelata</taxon>
        <taxon>Oikopleuridae</taxon>
        <taxon>Oikopleura</taxon>
    </lineage>
</organism>
<sequence length="158" mass="17689">MKLFVAIIAASYAQEGSGSPLVPFPIPVGSCFTCNSMTLDECNRNGRVERCMDNEQVCEVEVRSRNGSVREIIMGCKWANACQDNKVQNFAGPDGDREFAEYQCKPWSLNKPSVCRQCCNGDKYCGLKVLREGRNGYGPRTIRGWQENLAESEYLVEV</sequence>
<proteinExistence type="predicted"/>
<keyword evidence="2" id="KW-1185">Reference proteome</keyword>
<reference evidence="1 2" key="1">
    <citation type="submission" date="2021-04" db="EMBL/GenBank/DDBJ databases">
        <authorList>
            <person name="Bliznina A."/>
        </authorList>
    </citation>
    <scope>NUCLEOTIDE SEQUENCE [LARGE SCALE GENOMIC DNA]</scope>
</reference>
<protein>
    <submittedName>
        <fullName evidence="1">Oidioi.mRNA.OKI2018_I69.chr1.g273.t1.cds</fullName>
    </submittedName>
</protein>
<dbReference type="CDD" id="cd23539">
    <property type="entry name" value="TFP_LU_ECD_CinHb4_like"/>
    <property type="match status" value="1"/>
</dbReference>
<name>A0ABN7SJU7_OIKDI</name>
<dbReference type="Proteomes" id="UP001158576">
    <property type="component" value="Chromosome 1"/>
</dbReference>
<dbReference type="EMBL" id="OU015566">
    <property type="protein sequence ID" value="CAG5102381.1"/>
    <property type="molecule type" value="Genomic_DNA"/>
</dbReference>
<gene>
    <name evidence="1" type="ORF">OKIOD_LOCUS9038</name>
</gene>
<accession>A0ABN7SJU7</accession>
<evidence type="ECO:0000313" key="2">
    <source>
        <dbReference type="Proteomes" id="UP001158576"/>
    </source>
</evidence>